<protein>
    <submittedName>
        <fullName evidence="1">Uncharacterized protein</fullName>
    </submittedName>
</protein>
<keyword evidence="2" id="KW-1185">Reference proteome</keyword>
<organism evidence="1 2">
    <name type="scientific">Clonostachys rosea f. rosea IK726</name>
    <dbReference type="NCBI Taxonomy" id="1349383"/>
    <lineage>
        <taxon>Eukaryota</taxon>
        <taxon>Fungi</taxon>
        <taxon>Dikarya</taxon>
        <taxon>Ascomycota</taxon>
        <taxon>Pezizomycotina</taxon>
        <taxon>Sordariomycetes</taxon>
        <taxon>Hypocreomycetidae</taxon>
        <taxon>Hypocreales</taxon>
        <taxon>Bionectriaceae</taxon>
        <taxon>Clonostachys</taxon>
    </lineage>
</organism>
<name>A0ACA9UXX6_BIOOC</name>
<evidence type="ECO:0000313" key="2">
    <source>
        <dbReference type="Proteomes" id="UP000836387"/>
    </source>
</evidence>
<dbReference type="EMBL" id="CADEHS020000649">
    <property type="protein sequence ID" value="CAG9957170.1"/>
    <property type="molecule type" value="Genomic_DNA"/>
</dbReference>
<reference evidence="1" key="2">
    <citation type="submission" date="2021-10" db="EMBL/GenBank/DDBJ databases">
        <authorList>
            <person name="Piombo E."/>
        </authorList>
    </citation>
    <scope>NUCLEOTIDE SEQUENCE</scope>
</reference>
<proteinExistence type="predicted"/>
<reference evidence="1" key="1">
    <citation type="submission" date="2020-04" db="EMBL/GenBank/DDBJ databases">
        <authorList>
            <person name="Broberg M."/>
        </authorList>
    </citation>
    <scope>NUCLEOTIDE SEQUENCE</scope>
</reference>
<evidence type="ECO:0000313" key="1">
    <source>
        <dbReference type="EMBL" id="CAG9957170.1"/>
    </source>
</evidence>
<comment type="caution">
    <text evidence="1">The sequence shown here is derived from an EMBL/GenBank/DDBJ whole genome shotgun (WGS) entry which is preliminary data.</text>
</comment>
<sequence>MQNLSLVTQLYESPLNESITRATDWEGRTALHMAVNSFNWKEEIVRFFLQQNRASMLTKDSKGFTPLYFAAISICSPKLVNLLLQHRDASDERASAHFREIFFTIYNFRHETTNHLDIAQQLINAWLKPLHDISAYHNPLYAALLKNKWRIALRLIRDGIDLPSWGSSYRKRGTVAIWPSLIACLSSFHPEQTEFVDAIVRTGCDLNPPELPLRPELWPVFLVIVRSRNMDCLKVLLDAGASTKIEVKAKADTFGSENTGYTGILLAIFSEVFGCPLQEAPNLEKLDQFRDFIVLLLEKGAPIGRNWEVGRFWYPTTALDYAITAARFGCFDLLDLMSNHATETRIRPKEISASFAKQLNWMEMESDSWRLLKEYQGRLQTRLGLD</sequence>
<dbReference type="Proteomes" id="UP000836387">
    <property type="component" value="Unassembled WGS sequence"/>
</dbReference>
<accession>A0ACA9UXX6</accession>
<gene>
    <name evidence="1" type="ORF">CRV2_00020337</name>
</gene>